<dbReference type="Proteomes" id="UP000829992">
    <property type="component" value="Chromosome"/>
</dbReference>
<gene>
    <name evidence="1" type="ORF">M4V62_04665</name>
</gene>
<keyword evidence="2" id="KW-1185">Reference proteome</keyword>
<reference evidence="1 2" key="1">
    <citation type="submission" date="2022-05" db="EMBL/GenBank/DDBJ databases">
        <authorList>
            <person name="Zhou X."/>
            <person name="Li K."/>
            <person name="Man Y."/>
        </authorList>
    </citation>
    <scope>NUCLEOTIDE SEQUENCE [LARGE SCALE GENOMIC DNA]</scope>
    <source>
        <strain evidence="1 2">MS405</strain>
    </source>
</reference>
<sequence>MTTIGIPPRSQGDWDVPADTVAACITLRQAATATHSESDRIAYGLDVQLVTHPEVCSHDEDYPGWAERVARAEAQNAAYRRVVRWNAAHPIGTPVTAYPGSRQGQGIDTATCSEAMVLGGHSAIVIVDGISGGIALSHIDIRTGGAS</sequence>
<dbReference type="EMBL" id="CP097289">
    <property type="protein sequence ID" value="UQT54441.1"/>
    <property type="molecule type" value="Genomic_DNA"/>
</dbReference>
<organism evidence="1 2">
    <name type="scientific">Streptomyces durmitorensis</name>
    <dbReference type="NCBI Taxonomy" id="319947"/>
    <lineage>
        <taxon>Bacteria</taxon>
        <taxon>Bacillati</taxon>
        <taxon>Actinomycetota</taxon>
        <taxon>Actinomycetes</taxon>
        <taxon>Kitasatosporales</taxon>
        <taxon>Streptomycetaceae</taxon>
        <taxon>Streptomyces</taxon>
    </lineage>
</organism>
<protein>
    <submittedName>
        <fullName evidence="1">Uncharacterized protein</fullName>
    </submittedName>
</protein>
<evidence type="ECO:0000313" key="2">
    <source>
        <dbReference type="Proteomes" id="UP000829992"/>
    </source>
</evidence>
<name>A0ABY4PN10_9ACTN</name>
<proteinExistence type="predicted"/>
<evidence type="ECO:0000313" key="1">
    <source>
        <dbReference type="EMBL" id="UQT54441.1"/>
    </source>
</evidence>
<accession>A0ABY4PN10</accession>
<dbReference type="RefSeq" id="WP_249585937.1">
    <property type="nucleotide sequence ID" value="NZ_BAAAQL010000002.1"/>
</dbReference>